<name>A0ABU2ZAS3_9ACTN</name>
<keyword evidence="2" id="KW-1185">Reference proteome</keyword>
<accession>A0ABU2ZAS3</accession>
<dbReference type="RefSeq" id="WP_157856644.1">
    <property type="nucleotide sequence ID" value="NZ_JAVRFJ010000050.1"/>
</dbReference>
<proteinExistence type="predicted"/>
<reference evidence="1" key="1">
    <citation type="submission" date="2024-05" db="EMBL/GenBank/DDBJ databases">
        <title>30 novel species of actinomycetes from the DSMZ collection.</title>
        <authorList>
            <person name="Nouioui I."/>
        </authorList>
    </citation>
    <scope>NUCLEOTIDE SEQUENCE</scope>
    <source>
        <strain evidence="1">DSM 3412</strain>
    </source>
</reference>
<protein>
    <submittedName>
        <fullName evidence="1">Uncharacterized protein</fullName>
    </submittedName>
</protein>
<sequence>MARLDDPPRGQHHEAAHVIAAFHDRQDQRERGLAVPGEATGVAAVDPDPFQPVVHGGDLPEQHLGGDAVAGVRGGTVLSSDHVVG</sequence>
<dbReference type="EMBL" id="JAVRFJ010000050">
    <property type="protein sequence ID" value="MDT0573394.1"/>
    <property type="molecule type" value="Genomic_DNA"/>
</dbReference>
<dbReference type="Proteomes" id="UP001180737">
    <property type="component" value="Unassembled WGS sequence"/>
</dbReference>
<gene>
    <name evidence="1" type="ORF">RM704_39115</name>
</gene>
<organism evidence="1 2">
    <name type="scientific">Streptomyces gottesmaniae</name>
    <dbReference type="NCBI Taxonomy" id="3075518"/>
    <lineage>
        <taxon>Bacteria</taxon>
        <taxon>Bacillati</taxon>
        <taxon>Actinomycetota</taxon>
        <taxon>Actinomycetes</taxon>
        <taxon>Kitasatosporales</taxon>
        <taxon>Streptomycetaceae</taxon>
        <taxon>Streptomyces</taxon>
    </lineage>
</organism>
<comment type="caution">
    <text evidence="1">The sequence shown here is derived from an EMBL/GenBank/DDBJ whole genome shotgun (WGS) entry which is preliminary data.</text>
</comment>
<evidence type="ECO:0000313" key="1">
    <source>
        <dbReference type="EMBL" id="MDT0573394.1"/>
    </source>
</evidence>
<evidence type="ECO:0000313" key="2">
    <source>
        <dbReference type="Proteomes" id="UP001180737"/>
    </source>
</evidence>